<dbReference type="PANTHER" id="PTHR33321">
    <property type="match status" value="1"/>
</dbReference>
<feature type="chain" id="PRO_5012207609" evidence="1">
    <location>
        <begin position="24"/>
        <end position="236"/>
    </location>
</feature>
<proteinExistence type="predicted"/>
<accession>A0A1N7M8C5</accession>
<dbReference type="Proteomes" id="UP000186917">
    <property type="component" value="Unassembled WGS sequence"/>
</dbReference>
<evidence type="ECO:0000256" key="1">
    <source>
        <dbReference type="SAM" id="SignalP"/>
    </source>
</evidence>
<keyword evidence="3" id="KW-1185">Reference proteome</keyword>
<dbReference type="OrthoDB" id="211588at2"/>
<protein>
    <submittedName>
        <fullName evidence="2">Peptidase</fullName>
    </submittedName>
</protein>
<dbReference type="Pfam" id="PF04450">
    <property type="entry name" value="BSP"/>
    <property type="match status" value="1"/>
</dbReference>
<keyword evidence="1" id="KW-0732">Signal</keyword>
<dbReference type="PANTHER" id="PTHR33321:SF12">
    <property type="entry name" value="PLANT BASIC SECRETORY PROTEIN (BSP) FAMILY PROTEIN"/>
    <property type="match status" value="1"/>
</dbReference>
<gene>
    <name evidence="2" type="ORF">SAMN05421788_1011429</name>
</gene>
<dbReference type="AlphaFoldDB" id="A0A1N7M8C5"/>
<sequence length="236" mass="27036">MIKNRWKILATGILMLVAGRSFAQDWSYISEQDILSKDSVTRGEYTLIFINKDSAMDKGLQQRMTDAFFTVYPKQAKLYNPATIKKVIFIMDPGYKGVAATAAGIVRYNPEYMHKHPKDIDVVTHEVMHLVQSYPGGAGPGWVTEGIADYVRFKMGVDNAGDGWKLPEFNASQHYTNSYRVTARFLVWIEKQYDKKFVKGLDNALRTHTYTENYWKAKTGKTVNELWQEYALNPVI</sequence>
<dbReference type="InterPro" id="IPR007541">
    <property type="entry name" value="Uncharacterised_BSP"/>
</dbReference>
<dbReference type="STRING" id="477680.SAMN05421788_1011429"/>
<organism evidence="2 3">
    <name type="scientific">Filimonas lacunae</name>
    <dbReference type="NCBI Taxonomy" id="477680"/>
    <lineage>
        <taxon>Bacteria</taxon>
        <taxon>Pseudomonadati</taxon>
        <taxon>Bacteroidota</taxon>
        <taxon>Chitinophagia</taxon>
        <taxon>Chitinophagales</taxon>
        <taxon>Chitinophagaceae</taxon>
        <taxon>Filimonas</taxon>
    </lineage>
</organism>
<name>A0A1N7M8C5_9BACT</name>
<evidence type="ECO:0000313" key="2">
    <source>
        <dbReference type="EMBL" id="SIS82340.1"/>
    </source>
</evidence>
<dbReference type="RefSeq" id="WP_084206073.1">
    <property type="nucleotide sequence ID" value="NZ_AP017422.1"/>
</dbReference>
<feature type="signal peptide" evidence="1">
    <location>
        <begin position="1"/>
        <end position="23"/>
    </location>
</feature>
<evidence type="ECO:0000313" key="3">
    <source>
        <dbReference type="Proteomes" id="UP000186917"/>
    </source>
</evidence>
<dbReference type="EMBL" id="FTOR01000001">
    <property type="protein sequence ID" value="SIS82340.1"/>
    <property type="molecule type" value="Genomic_DNA"/>
</dbReference>
<reference evidence="3" key="1">
    <citation type="submission" date="2017-01" db="EMBL/GenBank/DDBJ databases">
        <authorList>
            <person name="Varghese N."/>
            <person name="Submissions S."/>
        </authorList>
    </citation>
    <scope>NUCLEOTIDE SEQUENCE [LARGE SCALE GENOMIC DNA]</scope>
    <source>
        <strain evidence="3">DSM 21054</strain>
    </source>
</reference>